<accession>A0ABV7ZHA3</accession>
<sequence>MSPDVVFEKNLLSEYLYYTRAVFALSIALENDHKNAYVFDKSVRDKMSANSLTGAGKIEITHAPDLYTHPLYLASKNSSSFTLGKPYVRKMQDGSSIYGVDVGYPLKDDKGIFKGAIIVFINIDRFDSVLKAYGVGDTKFNLASQDGTVLVAHGAPNWRGRPWAEQNANFARQGLPLIRNGEKKVIQVYSQISHELSYGAIYPFKVLEGIDNNSYRWAVVGLRSEKRVFRDIDSIKFTVRITGIVGLIVVIGIIYWLLYTLMSRRIGNVSRNLENFFKILRHEVSPEHIKLIPANSGDDLGKMQSAINENIQRVQRTIVQDEKAVQDSIEVASRVEVGDFSQVISVEPSNPSLIALKKNINNIIFYMQKNIGMHLRTINDAFERYSQYDFREGIPQASGHIEIVLDALASETRRMLSTSADFAKELDGKVDILNDCVDRLNEIANSQNNSLDKTIGSIGGITSGITEVAHKSEGMIQQGQDIKNIVEIIRDIADQTNLLALNAAIEAARAGEHGRGFAVVADEVRKLAERTQKSLSEIETNINVLVQSISDTSVSIQNQAKEVESINQSLEEFKKDIESNIAIARDSLNASQDVNRISEEILKDVERKKF</sequence>
<keyword evidence="4" id="KW-1133">Transmembrane helix</keyword>
<dbReference type="PANTHER" id="PTHR32089:SF112">
    <property type="entry name" value="LYSOZYME-LIKE PROTEIN-RELATED"/>
    <property type="match status" value="1"/>
</dbReference>
<evidence type="ECO:0000256" key="3">
    <source>
        <dbReference type="SAM" id="Coils"/>
    </source>
</evidence>
<proteinExistence type="predicted"/>
<keyword evidence="4" id="KW-0472">Membrane</keyword>
<dbReference type="Gene3D" id="3.30.450.20">
    <property type="entry name" value="PAS domain"/>
    <property type="match status" value="2"/>
</dbReference>
<dbReference type="Proteomes" id="UP001595783">
    <property type="component" value="Unassembled WGS sequence"/>
</dbReference>
<gene>
    <name evidence="6" type="ORF">ACFOPX_05270</name>
</gene>
<reference evidence="7" key="1">
    <citation type="journal article" date="2019" name="Int. J. Syst. Evol. Microbiol.">
        <title>The Global Catalogue of Microorganisms (GCM) 10K type strain sequencing project: providing services to taxonomists for standard genome sequencing and annotation.</title>
        <authorList>
            <consortium name="The Broad Institute Genomics Platform"/>
            <consortium name="The Broad Institute Genome Sequencing Center for Infectious Disease"/>
            <person name="Wu L."/>
            <person name="Ma J."/>
        </authorList>
    </citation>
    <scope>NUCLEOTIDE SEQUENCE [LARGE SCALE GENOMIC DNA]</scope>
    <source>
        <strain evidence="7">CCUG 53816</strain>
    </source>
</reference>
<organism evidence="6 7">
    <name type="scientific">Helicobacter baculiformis</name>
    <dbReference type="NCBI Taxonomy" id="427351"/>
    <lineage>
        <taxon>Bacteria</taxon>
        <taxon>Pseudomonadati</taxon>
        <taxon>Campylobacterota</taxon>
        <taxon>Epsilonproteobacteria</taxon>
        <taxon>Campylobacterales</taxon>
        <taxon>Helicobacteraceae</taxon>
        <taxon>Helicobacter</taxon>
    </lineage>
</organism>
<dbReference type="Gene3D" id="1.10.287.950">
    <property type="entry name" value="Methyl-accepting chemotaxis protein"/>
    <property type="match status" value="1"/>
</dbReference>
<feature type="transmembrane region" description="Helical" evidence="4">
    <location>
        <begin position="237"/>
        <end position="258"/>
    </location>
</feature>
<evidence type="ECO:0000256" key="4">
    <source>
        <dbReference type="SAM" id="Phobius"/>
    </source>
</evidence>
<protein>
    <submittedName>
        <fullName evidence="6">Methyl-accepting chemotaxis protein</fullName>
    </submittedName>
</protein>
<evidence type="ECO:0000259" key="5">
    <source>
        <dbReference type="PROSITE" id="PS50111"/>
    </source>
</evidence>
<dbReference type="RefSeq" id="WP_382262631.1">
    <property type="nucleotide sequence ID" value="NZ_JBHRZO010000036.1"/>
</dbReference>
<feature type="domain" description="Methyl-accepting transducer" evidence="5">
    <location>
        <begin position="409"/>
        <end position="610"/>
    </location>
</feature>
<comment type="caution">
    <text evidence="6">The sequence shown here is derived from an EMBL/GenBank/DDBJ whole genome shotgun (WGS) entry which is preliminary data.</text>
</comment>
<evidence type="ECO:0000313" key="6">
    <source>
        <dbReference type="EMBL" id="MFC3847938.1"/>
    </source>
</evidence>
<keyword evidence="1 2" id="KW-0807">Transducer</keyword>
<evidence type="ECO:0000256" key="1">
    <source>
        <dbReference type="ARBA" id="ARBA00023224"/>
    </source>
</evidence>
<keyword evidence="3" id="KW-0175">Coiled coil</keyword>
<dbReference type="PROSITE" id="PS50111">
    <property type="entry name" value="CHEMOTAXIS_TRANSDUC_2"/>
    <property type="match status" value="1"/>
</dbReference>
<keyword evidence="7" id="KW-1185">Reference proteome</keyword>
<dbReference type="PANTHER" id="PTHR32089">
    <property type="entry name" value="METHYL-ACCEPTING CHEMOTAXIS PROTEIN MCPB"/>
    <property type="match status" value="1"/>
</dbReference>
<name>A0ABV7ZHA3_9HELI</name>
<evidence type="ECO:0000313" key="7">
    <source>
        <dbReference type="Proteomes" id="UP001595783"/>
    </source>
</evidence>
<dbReference type="EMBL" id="JBHRZO010000036">
    <property type="protein sequence ID" value="MFC3847938.1"/>
    <property type="molecule type" value="Genomic_DNA"/>
</dbReference>
<dbReference type="InterPro" id="IPR004089">
    <property type="entry name" value="MCPsignal_dom"/>
</dbReference>
<feature type="coiled-coil region" evidence="3">
    <location>
        <begin position="521"/>
        <end position="576"/>
    </location>
</feature>
<dbReference type="SMART" id="SM00283">
    <property type="entry name" value="MA"/>
    <property type="match status" value="1"/>
</dbReference>
<dbReference type="Pfam" id="PF00015">
    <property type="entry name" value="MCPsignal"/>
    <property type="match status" value="1"/>
</dbReference>
<evidence type="ECO:0000256" key="2">
    <source>
        <dbReference type="PROSITE-ProRule" id="PRU00284"/>
    </source>
</evidence>
<keyword evidence="4" id="KW-0812">Transmembrane</keyword>
<dbReference type="SUPFAM" id="SSF58104">
    <property type="entry name" value="Methyl-accepting chemotaxis protein (MCP) signaling domain"/>
    <property type="match status" value="1"/>
</dbReference>